<name>A0ABY1PZI5_9BACT</name>
<evidence type="ECO:0000313" key="4">
    <source>
        <dbReference type="Proteomes" id="UP001158067"/>
    </source>
</evidence>
<dbReference type="Gene3D" id="2.60.120.560">
    <property type="entry name" value="Exo-inulinase, domain 1"/>
    <property type="match status" value="1"/>
</dbReference>
<gene>
    <name evidence="3" type="ORF">SAMN06265222_104112</name>
</gene>
<evidence type="ECO:0000259" key="2">
    <source>
        <dbReference type="Pfam" id="PF06439"/>
    </source>
</evidence>
<proteinExistence type="predicted"/>
<dbReference type="RefSeq" id="WP_283432304.1">
    <property type="nucleotide sequence ID" value="NZ_FXUG01000004.1"/>
</dbReference>
<reference evidence="3 4" key="1">
    <citation type="submission" date="2017-05" db="EMBL/GenBank/DDBJ databases">
        <authorList>
            <person name="Varghese N."/>
            <person name="Submissions S."/>
        </authorList>
    </citation>
    <scope>NUCLEOTIDE SEQUENCE [LARGE SCALE GENOMIC DNA]</scope>
    <source>
        <strain evidence="3 4">DSM 25457</strain>
    </source>
</reference>
<comment type="caution">
    <text evidence="3">The sequence shown here is derived from an EMBL/GenBank/DDBJ whole genome shotgun (WGS) entry which is preliminary data.</text>
</comment>
<evidence type="ECO:0000313" key="3">
    <source>
        <dbReference type="EMBL" id="SMP53429.1"/>
    </source>
</evidence>
<sequence length="232" mass="24800">MNSSKRLVLVLCLVSSLSFAVALGHAAENTVAEASAVEVGSKVDGFQSLFNGSDLEGWAGAVDNYEVVDGSIRTRKGKGGVLHTPDKYSDFVVKFEFKLPPAGNNGLAIRYPGAGDAAYAGMCELQVLDTEHPRYKNLDPRQAHGSAYGMIAAKRGFLLPTGEWNSEEVTVQGSTIKVVLNGTVILDGDLANVTEFMADSPHPGKDLKEGYFGFAGHGDSVEFRSIYIKKLP</sequence>
<keyword evidence="1" id="KW-0732">Signal</keyword>
<dbReference type="Proteomes" id="UP001158067">
    <property type="component" value="Unassembled WGS sequence"/>
</dbReference>
<accession>A0ABY1PZI5</accession>
<feature type="chain" id="PRO_5046681503" description="3-keto-alpha-glucoside-1,2-lyase/3-keto-2-hydroxy-glucal hydratase domain-containing protein" evidence="1">
    <location>
        <begin position="21"/>
        <end position="232"/>
    </location>
</feature>
<protein>
    <recommendedName>
        <fullName evidence="2">3-keto-alpha-glucoside-1,2-lyase/3-keto-2-hydroxy-glucal hydratase domain-containing protein</fullName>
    </recommendedName>
</protein>
<feature type="signal peptide" evidence="1">
    <location>
        <begin position="1"/>
        <end position="20"/>
    </location>
</feature>
<evidence type="ECO:0000256" key="1">
    <source>
        <dbReference type="SAM" id="SignalP"/>
    </source>
</evidence>
<dbReference type="Pfam" id="PF06439">
    <property type="entry name" value="3keto-disac_hyd"/>
    <property type="match status" value="1"/>
</dbReference>
<dbReference type="InterPro" id="IPR010496">
    <property type="entry name" value="AL/BT2_dom"/>
</dbReference>
<dbReference type="EMBL" id="FXUG01000004">
    <property type="protein sequence ID" value="SMP53429.1"/>
    <property type="molecule type" value="Genomic_DNA"/>
</dbReference>
<organism evidence="3 4">
    <name type="scientific">Neorhodopirellula lusitana</name>
    <dbReference type="NCBI Taxonomy" id="445327"/>
    <lineage>
        <taxon>Bacteria</taxon>
        <taxon>Pseudomonadati</taxon>
        <taxon>Planctomycetota</taxon>
        <taxon>Planctomycetia</taxon>
        <taxon>Pirellulales</taxon>
        <taxon>Pirellulaceae</taxon>
        <taxon>Neorhodopirellula</taxon>
    </lineage>
</organism>
<feature type="domain" description="3-keto-alpha-glucoside-1,2-lyase/3-keto-2-hydroxy-glucal hydratase" evidence="2">
    <location>
        <begin position="45"/>
        <end position="229"/>
    </location>
</feature>
<keyword evidence="4" id="KW-1185">Reference proteome</keyword>